<reference evidence="2 3" key="1">
    <citation type="submission" date="2021-10" db="EMBL/GenBank/DDBJ databases">
        <title>Anaerobic single-cell dispensing facilitates the cultivation of human gut bacteria.</title>
        <authorList>
            <person name="Afrizal A."/>
        </authorList>
    </citation>
    <scope>NUCLEOTIDE SEQUENCE [LARGE SCALE GENOMIC DNA]</scope>
    <source>
        <strain evidence="2 3">CLA-AA-H276</strain>
    </source>
</reference>
<dbReference type="AlphaFoldDB" id="A0AAE3A5J1"/>
<feature type="transmembrane region" description="Helical" evidence="1">
    <location>
        <begin position="234"/>
        <end position="255"/>
    </location>
</feature>
<name>A0AAE3A5J1_9FIRM</name>
<gene>
    <name evidence="2" type="ORF">LKD36_03225</name>
</gene>
<feature type="transmembrane region" description="Helical" evidence="1">
    <location>
        <begin position="115"/>
        <end position="137"/>
    </location>
</feature>
<proteinExistence type="predicted"/>
<dbReference type="Pfam" id="PF06541">
    <property type="entry name" value="ABC_trans_CmpB"/>
    <property type="match status" value="2"/>
</dbReference>
<sequence length="435" mass="49705">MEYTIYELLFFLFCYSFIGWCGETLFVAVRRGHFHNRGVFGVPFSLSYGIMMDLLILVLPTLKDRYLLQVVAYMVITSACAQLAGEFSNRMTKAVLWEQEEHSVYAGKGRGFLDVLGMSAVAVVAMLLIQPMLFFLTQIIPVLVLKIIVFVLMAVVILDFIAVEYAVHRKPLPEKMKNLERGIWERKVGIGTWIADRFWRRIQLAYPNLKAGEEPVSEAEKQYTFARGLCLDKIIWVFFICALGGDIIETFYVHFTAGIWMSRSSVLYGPFSIVWGFGAALLTMLLYRLAKLEDRYIFLGGFFLGGTYEYMCSVISEKVFGTVFWDYSNMPFNIGGRTNLLFCIFWGILALIWVKIIYPPLSRLIEKIPPIAGKIITWVCVALMVCDLALSAFAMMRYVERKGGVPAENAVESFLDEQYPDAFVEFVWPNMKITK</sequence>
<feature type="transmembrane region" description="Helical" evidence="1">
    <location>
        <begin position="336"/>
        <end position="354"/>
    </location>
</feature>
<keyword evidence="1" id="KW-0472">Membrane</keyword>
<evidence type="ECO:0000313" key="3">
    <source>
        <dbReference type="Proteomes" id="UP001198220"/>
    </source>
</evidence>
<feature type="transmembrane region" description="Helical" evidence="1">
    <location>
        <begin position="267"/>
        <end position="289"/>
    </location>
</feature>
<keyword evidence="1" id="KW-0812">Transmembrane</keyword>
<keyword evidence="3" id="KW-1185">Reference proteome</keyword>
<accession>A0AAE3A5J1</accession>
<feature type="transmembrane region" description="Helical" evidence="1">
    <location>
        <begin position="143"/>
        <end position="167"/>
    </location>
</feature>
<evidence type="ECO:0000313" key="2">
    <source>
        <dbReference type="EMBL" id="MCC2125187.1"/>
    </source>
</evidence>
<organism evidence="2 3">
    <name type="scientific">Hominiventricola filiformis</name>
    <dbReference type="NCBI Taxonomy" id="2885352"/>
    <lineage>
        <taxon>Bacteria</taxon>
        <taxon>Bacillati</taxon>
        <taxon>Bacillota</taxon>
        <taxon>Clostridia</taxon>
        <taxon>Lachnospirales</taxon>
        <taxon>Lachnospiraceae</taxon>
        <taxon>Hominiventricola</taxon>
    </lineage>
</organism>
<feature type="transmembrane region" description="Helical" evidence="1">
    <location>
        <begin position="39"/>
        <end position="60"/>
    </location>
</feature>
<dbReference type="RefSeq" id="WP_308458660.1">
    <property type="nucleotide sequence ID" value="NZ_JAJEPS010000002.1"/>
</dbReference>
<keyword evidence="1" id="KW-1133">Transmembrane helix</keyword>
<feature type="transmembrane region" description="Helical" evidence="1">
    <location>
        <begin position="6"/>
        <end position="27"/>
    </location>
</feature>
<feature type="transmembrane region" description="Helical" evidence="1">
    <location>
        <begin position="375"/>
        <end position="396"/>
    </location>
</feature>
<dbReference type="EMBL" id="JAJEPS010000002">
    <property type="protein sequence ID" value="MCC2125187.1"/>
    <property type="molecule type" value="Genomic_DNA"/>
</dbReference>
<comment type="caution">
    <text evidence="2">The sequence shown here is derived from an EMBL/GenBank/DDBJ whole genome shotgun (WGS) entry which is preliminary data.</text>
</comment>
<dbReference type="Proteomes" id="UP001198220">
    <property type="component" value="Unassembled WGS sequence"/>
</dbReference>
<evidence type="ECO:0000256" key="1">
    <source>
        <dbReference type="SAM" id="Phobius"/>
    </source>
</evidence>
<dbReference type="InterPro" id="IPR010540">
    <property type="entry name" value="CmpB_TMEM229"/>
</dbReference>
<feature type="transmembrane region" description="Helical" evidence="1">
    <location>
        <begin position="66"/>
        <end position="84"/>
    </location>
</feature>
<protein>
    <submittedName>
        <fullName evidence="2">ABC transporter permease</fullName>
    </submittedName>
</protein>